<dbReference type="AlphaFoldDB" id="A0AAV4JE71"/>
<sequence>MIFSRGPEPRERFHANIKDCLREPFETHCSPHVTNLLLDVLGKFMPPLCTKREPDFSSSSSSSSSHGRSQGPSYATSHGDRARGEHGPSSRGSSSSSGGQNRATSGGSSREDLVVSIPGGSDDIVSGDVDDGDVDHGDDGSRNFFDLHGGGPASQDEDESEGRSENIFQGPGAAAQAKESDGEKDGAAAVHSLMTLVVVTLSTLVVAAVRVMV</sequence>
<feature type="compositionally biased region" description="Low complexity" evidence="1">
    <location>
        <begin position="89"/>
        <end position="99"/>
    </location>
</feature>
<dbReference type="EMBL" id="BMAT01010128">
    <property type="protein sequence ID" value="GFS20655.1"/>
    <property type="molecule type" value="Genomic_DNA"/>
</dbReference>
<evidence type="ECO:0000256" key="1">
    <source>
        <dbReference type="SAM" id="MobiDB-lite"/>
    </source>
</evidence>
<comment type="caution">
    <text evidence="3">The sequence shown here is derived from an EMBL/GenBank/DDBJ whole genome shotgun (WGS) entry which is preliminary data.</text>
</comment>
<accession>A0AAV4JE71</accession>
<evidence type="ECO:0000256" key="2">
    <source>
        <dbReference type="SAM" id="Phobius"/>
    </source>
</evidence>
<feature type="transmembrane region" description="Helical" evidence="2">
    <location>
        <begin position="188"/>
        <end position="209"/>
    </location>
</feature>
<reference evidence="3 4" key="1">
    <citation type="journal article" date="2021" name="Elife">
        <title>Chloroplast acquisition without the gene transfer in kleptoplastic sea slugs, Plakobranchus ocellatus.</title>
        <authorList>
            <person name="Maeda T."/>
            <person name="Takahashi S."/>
            <person name="Yoshida T."/>
            <person name="Shimamura S."/>
            <person name="Takaki Y."/>
            <person name="Nagai Y."/>
            <person name="Toyoda A."/>
            <person name="Suzuki Y."/>
            <person name="Arimoto A."/>
            <person name="Ishii H."/>
            <person name="Satoh N."/>
            <person name="Nishiyama T."/>
            <person name="Hasebe M."/>
            <person name="Maruyama T."/>
            <person name="Minagawa J."/>
            <person name="Obokata J."/>
            <person name="Shigenobu S."/>
        </authorList>
    </citation>
    <scope>NUCLEOTIDE SEQUENCE [LARGE SCALE GENOMIC DNA]</scope>
</reference>
<organism evidence="3 4">
    <name type="scientific">Elysia marginata</name>
    <dbReference type="NCBI Taxonomy" id="1093978"/>
    <lineage>
        <taxon>Eukaryota</taxon>
        <taxon>Metazoa</taxon>
        <taxon>Spiralia</taxon>
        <taxon>Lophotrochozoa</taxon>
        <taxon>Mollusca</taxon>
        <taxon>Gastropoda</taxon>
        <taxon>Heterobranchia</taxon>
        <taxon>Euthyneura</taxon>
        <taxon>Panpulmonata</taxon>
        <taxon>Sacoglossa</taxon>
        <taxon>Placobranchoidea</taxon>
        <taxon>Plakobranchidae</taxon>
        <taxon>Elysia</taxon>
    </lineage>
</organism>
<name>A0AAV4JE71_9GAST</name>
<evidence type="ECO:0000313" key="3">
    <source>
        <dbReference type="EMBL" id="GFS20655.1"/>
    </source>
</evidence>
<keyword evidence="2" id="KW-0472">Membrane</keyword>
<keyword evidence="2" id="KW-0812">Transmembrane</keyword>
<feature type="compositionally biased region" description="Basic and acidic residues" evidence="1">
    <location>
        <begin position="78"/>
        <end position="88"/>
    </location>
</feature>
<keyword evidence="4" id="KW-1185">Reference proteome</keyword>
<gene>
    <name evidence="3" type="ORF">ElyMa_005062000</name>
</gene>
<protein>
    <submittedName>
        <fullName evidence="3">Uncharacterized protein</fullName>
    </submittedName>
</protein>
<dbReference type="Proteomes" id="UP000762676">
    <property type="component" value="Unassembled WGS sequence"/>
</dbReference>
<evidence type="ECO:0000313" key="4">
    <source>
        <dbReference type="Proteomes" id="UP000762676"/>
    </source>
</evidence>
<proteinExistence type="predicted"/>
<feature type="region of interest" description="Disordered" evidence="1">
    <location>
        <begin position="52"/>
        <end position="184"/>
    </location>
</feature>
<feature type="compositionally biased region" description="Polar residues" evidence="1">
    <location>
        <begin position="66"/>
        <end position="76"/>
    </location>
</feature>
<keyword evidence="2" id="KW-1133">Transmembrane helix</keyword>